<dbReference type="GO" id="GO:0000428">
    <property type="term" value="C:DNA-directed RNA polymerase complex"/>
    <property type="evidence" value="ECO:0007669"/>
    <property type="project" value="UniProtKB-KW"/>
</dbReference>
<comment type="caution">
    <text evidence="7">The sequence shown here is derived from an EMBL/GenBank/DDBJ whole genome shotgun (WGS) entry which is preliminary data.</text>
</comment>
<name>A0AAW0D079_9AGAR</name>
<dbReference type="InterPro" id="IPR009668">
    <property type="entry name" value="RNA_pol-assoc_fac_A49-like"/>
</dbReference>
<keyword evidence="5" id="KW-0539">Nucleus</keyword>
<dbReference type="GO" id="GO:0003677">
    <property type="term" value="F:DNA binding"/>
    <property type="evidence" value="ECO:0007669"/>
    <property type="project" value="InterPro"/>
</dbReference>
<comment type="subcellular location">
    <subcellularLocation>
        <location evidence="1">Nucleus</location>
        <location evidence="1">Nucleolus</location>
    </subcellularLocation>
</comment>
<accession>A0AAW0D079</accession>
<comment type="similarity">
    <text evidence="2">Belongs to the eukaryotic RPA49/POLR1E RNA polymerase subunit family.</text>
</comment>
<evidence type="ECO:0000256" key="3">
    <source>
        <dbReference type="ARBA" id="ARBA00022478"/>
    </source>
</evidence>
<evidence type="ECO:0000256" key="5">
    <source>
        <dbReference type="ARBA" id="ARBA00023242"/>
    </source>
</evidence>
<keyword evidence="8" id="KW-1185">Reference proteome</keyword>
<evidence type="ECO:0000256" key="2">
    <source>
        <dbReference type="ARBA" id="ARBA00009430"/>
    </source>
</evidence>
<dbReference type="EMBL" id="JAYKXP010000025">
    <property type="protein sequence ID" value="KAK7045471.1"/>
    <property type="molecule type" value="Genomic_DNA"/>
</dbReference>
<keyword evidence="4" id="KW-0804">Transcription</keyword>
<organism evidence="7 8">
    <name type="scientific">Paramarasmius palmivorus</name>
    <dbReference type="NCBI Taxonomy" id="297713"/>
    <lineage>
        <taxon>Eukaryota</taxon>
        <taxon>Fungi</taxon>
        <taxon>Dikarya</taxon>
        <taxon>Basidiomycota</taxon>
        <taxon>Agaricomycotina</taxon>
        <taxon>Agaricomycetes</taxon>
        <taxon>Agaricomycetidae</taxon>
        <taxon>Agaricales</taxon>
        <taxon>Marasmiineae</taxon>
        <taxon>Marasmiaceae</taxon>
        <taxon>Paramarasmius</taxon>
    </lineage>
</organism>
<evidence type="ECO:0000313" key="8">
    <source>
        <dbReference type="Proteomes" id="UP001383192"/>
    </source>
</evidence>
<sequence>MPSVNTSNSKKRKREVSPERDGVSVKVAESSKAGALGPLLVSFPALQAPNSTVFKCYAPDGQVKEGRMDVVGETPDVEFVSHFVESQRAASSGCRYMLAVHNRKTSSLTLLPESKTPHILTRTVKALKANPDESQSTSLAYREARNALGETFGTKKAKAAIRAEERNRVDVGAMQGVMQHVMSGIEKGAENLMTTEEAKEIEDSNRPIPRFNDRTDDPAEVYPLHNIIPEAEWKVISTSEFDNTKTLKEMASLLPMARPEWIQSHLKALENISSPKAARKTWKVVYYVSALFQLRWVLGRKGMSKDSIHQKMNRVPTIIVDGLLSRFTETTRDSSATHTLTSGMETKLLSYMLALCLRADGYSSNPEVIAKDLSLAATRVNELFKNLGCKIKKLSDTQLAKLGLSKSLQDTKMAVLTAPLEFPKVSRGKKGGR</sequence>
<dbReference type="Pfam" id="PF06870">
    <property type="entry name" value="RNA_pol_I_A49"/>
    <property type="match status" value="1"/>
</dbReference>
<keyword evidence="3 7" id="KW-0240">DNA-directed RNA polymerase</keyword>
<evidence type="ECO:0000256" key="4">
    <source>
        <dbReference type="ARBA" id="ARBA00023163"/>
    </source>
</evidence>
<dbReference type="Proteomes" id="UP001383192">
    <property type="component" value="Unassembled WGS sequence"/>
</dbReference>
<dbReference type="GO" id="GO:0006351">
    <property type="term" value="P:DNA-templated transcription"/>
    <property type="evidence" value="ECO:0007669"/>
    <property type="project" value="InterPro"/>
</dbReference>
<feature type="region of interest" description="Disordered" evidence="6">
    <location>
        <begin position="1"/>
        <end position="28"/>
    </location>
</feature>
<evidence type="ECO:0000256" key="1">
    <source>
        <dbReference type="ARBA" id="ARBA00004604"/>
    </source>
</evidence>
<dbReference type="GO" id="GO:0005730">
    <property type="term" value="C:nucleolus"/>
    <property type="evidence" value="ECO:0007669"/>
    <property type="project" value="UniProtKB-SubCell"/>
</dbReference>
<dbReference type="PANTHER" id="PTHR14440">
    <property type="entry name" value="DNA-DIRECTED RNA POLYMERASE I SUBUNIT RPA49"/>
    <property type="match status" value="1"/>
</dbReference>
<dbReference type="AlphaFoldDB" id="A0AAW0D079"/>
<evidence type="ECO:0000313" key="7">
    <source>
        <dbReference type="EMBL" id="KAK7045471.1"/>
    </source>
</evidence>
<proteinExistence type="inferred from homology"/>
<evidence type="ECO:0000256" key="6">
    <source>
        <dbReference type="SAM" id="MobiDB-lite"/>
    </source>
</evidence>
<protein>
    <submittedName>
        <fullName evidence="7">DNA-directed RNA polymerase I subunit rpa49</fullName>
    </submittedName>
</protein>
<gene>
    <name evidence="7" type="primary">RPA49</name>
    <name evidence="7" type="ORF">VNI00_007724</name>
</gene>
<reference evidence="7 8" key="1">
    <citation type="submission" date="2024-01" db="EMBL/GenBank/DDBJ databases">
        <title>A draft genome for a cacao thread blight-causing isolate of Paramarasmius palmivorus.</title>
        <authorList>
            <person name="Baruah I.K."/>
            <person name="Bukari Y."/>
            <person name="Amoako-Attah I."/>
            <person name="Meinhardt L.W."/>
            <person name="Bailey B.A."/>
            <person name="Cohen S.P."/>
        </authorList>
    </citation>
    <scope>NUCLEOTIDE SEQUENCE [LARGE SCALE GENOMIC DNA]</scope>
    <source>
        <strain evidence="7 8">GH-12</strain>
    </source>
</reference>